<evidence type="ECO:0000313" key="1">
    <source>
        <dbReference type="EMBL" id="CAJ0569143.1"/>
    </source>
</evidence>
<organism evidence="1 2">
    <name type="scientific">Mesorhabditis spiculigera</name>
    <dbReference type="NCBI Taxonomy" id="96644"/>
    <lineage>
        <taxon>Eukaryota</taxon>
        <taxon>Metazoa</taxon>
        <taxon>Ecdysozoa</taxon>
        <taxon>Nematoda</taxon>
        <taxon>Chromadorea</taxon>
        <taxon>Rhabditida</taxon>
        <taxon>Rhabditina</taxon>
        <taxon>Rhabditomorpha</taxon>
        <taxon>Rhabditoidea</taxon>
        <taxon>Rhabditidae</taxon>
        <taxon>Mesorhabditinae</taxon>
        <taxon>Mesorhabditis</taxon>
    </lineage>
</organism>
<dbReference type="Proteomes" id="UP001177023">
    <property type="component" value="Unassembled WGS sequence"/>
</dbReference>
<evidence type="ECO:0008006" key="3">
    <source>
        <dbReference type="Google" id="ProtNLM"/>
    </source>
</evidence>
<accession>A0AA36CHZ6</accession>
<protein>
    <recommendedName>
        <fullName evidence="3">F-box domain-containing protein</fullName>
    </recommendedName>
</protein>
<gene>
    <name evidence="1" type="ORF">MSPICULIGERA_LOCUS7633</name>
</gene>
<comment type="caution">
    <text evidence="1">The sequence shown here is derived from an EMBL/GenBank/DDBJ whole genome shotgun (WGS) entry which is preliminary data.</text>
</comment>
<keyword evidence="2" id="KW-1185">Reference proteome</keyword>
<name>A0AA36CHZ6_9BILA</name>
<dbReference type="EMBL" id="CATQJA010001950">
    <property type="protein sequence ID" value="CAJ0569143.1"/>
    <property type="molecule type" value="Genomic_DNA"/>
</dbReference>
<sequence>MSLLPMDVLCEIMKQIPFSDVKTRFNMSLANKELWTKAPKIHKEINHEELFDMVMDELPSEHNALLKSNSKANLFDEQDIPIETVEEHATPIDD</sequence>
<feature type="non-terminal residue" evidence="1">
    <location>
        <position position="1"/>
    </location>
</feature>
<reference evidence="1" key="1">
    <citation type="submission" date="2023-06" db="EMBL/GenBank/DDBJ databases">
        <authorList>
            <person name="Delattre M."/>
        </authorList>
    </citation>
    <scope>NUCLEOTIDE SEQUENCE</scope>
    <source>
        <strain evidence="1">AF72</strain>
    </source>
</reference>
<dbReference type="AlphaFoldDB" id="A0AA36CHZ6"/>
<evidence type="ECO:0000313" key="2">
    <source>
        <dbReference type="Proteomes" id="UP001177023"/>
    </source>
</evidence>
<proteinExistence type="predicted"/>